<organism evidence="1 2">
    <name type="scientific">Mycobacterium phage Gaia</name>
    <dbReference type="NCBI Taxonomy" id="1486472"/>
    <lineage>
        <taxon>Viruses</taxon>
        <taxon>Duplodnaviria</taxon>
        <taxon>Heunggongvirae</taxon>
        <taxon>Uroviricota</taxon>
        <taxon>Caudoviricetes</taxon>
        <taxon>Gaiavirus</taxon>
        <taxon>Gaiavirus gaia</taxon>
    </lineage>
</organism>
<reference evidence="1 2" key="1">
    <citation type="submission" date="2014-03" db="EMBL/GenBank/DDBJ databases">
        <authorList>
            <person name="Yoder B.A."/>
            <person name="Colicchio M.A."/>
            <person name="Schafer C.E."/>
            <person name="Abrahim M.R."/>
            <person name="Adkins N.L."/>
            <person name="Burke K.A."/>
            <person name="Churilla B.M."/>
            <person name="Cohen K.L."/>
            <person name="Fasoranti T.O."/>
            <person name="Genkil J.S."/>
            <person name="Kramer Z.J."/>
            <person name="Prout A.K."/>
            <person name="Schwarz A.G."/>
            <person name="Tish M."/>
            <person name="Vispute N."/>
            <person name="Wilkes K.E."/>
            <person name="Williams C.R."/>
            <person name="Xiao X."/>
            <person name="Yu V.J."/>
            <person name="Lapin J.S."/>
            <person name="Ott C.T."/>
            <person name="Walburn T.D."/>
            <person name="Bradley K.W."/>
            <person name="Clarke D.Q."/>
            <person name="Lewis M.F."/>
            <person name="Barker L.P."/>
            <person name="Bailey C."/>
            <person name="Asai D.J."/>
            <person name="Bowman C.A."/>
            <person name="Russell D.A."/>
            <person name="Pope W.H."/>
            <person name="Jacobs-Sera D."/>
            <person name="Hendrix R.W."/>
            <person name="Hatfull G.F."/>
        </authorList>
    </citation>
    <scope>NUCLEOTIDE SEQUENCE [LARGE SCALE GENOMIC DNA]</scope>
</reference>
<keyword evidence="2" id="KW-1185">Reference proteome</keyword>
<gene>
    <name evidence="1" type="primary">120</name>
    <name evidence="1" type="ORF">PBI_GAIA_120</name>
</gene>
<proteinExistence type="predicted"/>
<sequence length="79" mass="9302">MSDTLDKFPEPVRSQCRAMIAERDLEIERARADKMLEDSNILYELKGWLRLCGDNSAGHEEFYRWACHYIFGDEMPSED</sequence>
<dbReference type="Proteomes" id="UP000027491">
    <property type="component" value="Segment"/>
</dbReference>
<protein>
    <submittedName>
        <fullName evidence="1">Uncharacterized protein</fullName>
    </submittedName>
</protein>
<dbReference type="RefSeq" id="YP_009124862.1">
    <property type="nucleotide sequence ID" value="NC_026590.1"/>
</dbReference>
<dbReference type="KEGG" id="vg:23679626"/>
<accession>A0A068F2J1</accession>
<dbReference type="EMBL" id="KJ567043">
    <property type="protein sequence ID" value="AID58939.1"/>
    <property type="molecule type" value="Genomic_DNA"/>
</dbReference>
<evidence type="ECO:0000313" key="2">
    <source>
        <dbReference type="Proteomes" id="UP000027491"/>
    </source>
</evidence>
<dbReference type="GeneID" id="23679626"/>
<dbReference type="OrthoDB" id="40941at10239"/>
<name>A0A068F2J1_9CAUD</name>
<evidence type="ECO:0000313" key="1">
    <source>
        <dbReference type="EMBL" id="AID58939.1"/>
    </source>
</evidence>